<feature type="domain" description="Protein kinase" evidence="9">
    <location>
        <begin position="55"/>
        <end position="315"/>
    </location>
</feature>
<feature type="compositionally biased region" description="Polar residues" evidence="8">
    <location>
        <begin position="502"/>
        <end position="512"/>
    </location>
</feature>
<reference evidence="12" key="1">
    <citation type="submission" date="2022-10" db="EMBL/GenBank/DDBJ databases">
        <title>Genome assembly of Pristionchus species.</title>
        <authorList>
            <person name="Yoshida K."/>
            <person name="Sommer R.J."/>
        </authorList>
    </citation>
    <scope>NUCLEOTIDE SEQUENCE [LARGE SCALE GENOMIC DNA]</scope>
    <source>
        <strain evidence="12">RS5460</strain>
    </source>
</reference>
<dbReference type="InterPro" id="IPR038357">
    <property type="entry name" value="KEN_sf"/>
</dbReference>
<dbReference type="PANTHER" id="PTHR13954">
    <property type="entry name" value="IRE1-RELATED"/>
    <property type="match status" value="1"/>
</dbReference>
<dbReference type="Gene3D" id="1.20.1440.180">
    <property type="entry name" value="KEN domain"/>
    <property type="match status" value="1"/>
</dbReference>
<protein>
    <recommendedName>
        <fullName evidence="1">non-specific serine/threonine protein kinase</fullName>
        <ecNumber evidence="1">2.7.11.1</ecNumber>
    </recommendedName>
</protein>
<evidence type="ECO:0000256" key="2">
    <source>
        <dbReference type="ARBA" id="ARBA00022527"/>
    </source>
</evidence>
<evidence type="ECO:0000256" key="7">
    <source>
        <dbReference type="ARBA" id="ARBA00022840"/>
    </source>
</evidence>
<dbReference type="EC" id="2.7.11.1" evidence="1"/>
<evidence type="ECO:0000256" key="1">
    <source>
        <dbReference type="ARBA" id="ARBA00012513"/>
    </source>
</evidence>
<comment type="caution">
    <text evidence="11">The sequence shown here is derived from an EMBL/GenBank/DDBJ whole genome shotgun (WGS) entry which is preliminary data.</text>
</comment>
<sequence length="531" mass="59781">MLTAASRTSLLTHATPNQNLDYTGNMDGKVCIVENPCAKRRKPSTQLTYVGKICFNMKDVLGEGSQGTTVFKGTLADGRPVAVKRVLKLNLTQINREVKALIELDSHDNVIRYFHMETDKYFYYIVLELCVASLHDYIIKNVKIKNEDDTAISFSPVEILQQITSGVAHLHSKDIIHRDLKPENILFSVRGSIVRAVISDLGLSKKTQLDLTSISTASGVVGTLSWMAPEALKKEKKKITNKVDIFSMGCIFYYTLTGGSHPYGDEVYSRPHNIVKGEYSLKGLAVAEHRLIALALSSSPTNRPSAKAILGDPVFWGPKKQLEFLCETSDRLCSENGKSPLWKRIFADGFHVVNKNWIDRLCDDLKKEILLPRGNSRPYDGGSVRDLLRVIRNMRHHHRDISKEARASLGEVPDEFNHYFDSRFPDLFLHVHEAMKWCSEEIEFKSFYSDEDRLQAKQEMKLASEQKENKLTKKSALKVSVDGQSTTSTQENKGRALKIPSKTHNNNSNGRSALSKAKPIMKTSLPKDKNK</sequence>
<dbReference type="GO" id="GO:0004521">
    <property type="term" value="F:RNA endonuclease activity"/>
    <property type="evidence" value="ECO:0007669"/>
    <property type="project" value="InterPro"/>
</dbReference>
<dbReference type="PANTHER" id="PTHR13954:SF6">
    <property type="entry name" value="NON-SPECIFIC SERINE_THREONINE PROTEIN KINASE"/>
    <property type="match status" value="1"/>
</dbReference>
<evidence type="ECO:0000256" key="8">
    <source>
        <dbReference type="SAM" id="MobiDB-lite"/>
    </source>
</evidence>
<keyword evidence="6" id="KW-0418">Kinase</keyword>
<accession>A0AAN4ZAN2</accession>
<keyword evidence="5" id="KW-0547">Nucleotide-binding</keyword>
<dbReference type="Pfam" id="PF00069">
    <property type="entry name" value="Pkinase"/>
    <property type="match status" value="1"/>
</dbReference>
<dbReference type="Pfam" id="PF06479">
    <property type="entry name" value="Ribonuc_2-5A"/>
    <property type="match status" value="1"/>
</dbReference>
<dbReference type="GO" id="GO:0004674">
    <property type="term" value="F:protein serine/threonine kinase activity"/>
    <property type="evidence" value="ECO:0007669"/>
    <property type="project" value="UniProtKB-KW"/>
</dbReference>
<name>A0AAN4ZAN2_9BILA</name>
<dbReference type="PROSITE" id="PS50011">
    <property type="entry name" value="PROTEIN_KINASE_DOM"/>
    <property type="match status" value="1"/>
</dbReference>
<dbReference type="GO" id="GO:0051082">
    <property type="term" value="F:unfolded protein binding"/>
    <property type="evidence" value="ECO:0007669"/>
    <property type="project" value="TreeGrafter"/>
</dbReference>
<evidence type="ECO:0000259" key="9">
    <source>
        <dbReference type="PROSITE" id="PS50011"/>
    </source>
</evidence>
<dbReference type="SMART" id="SM00580">
    <property type="entry name" value="PUG"/>
    <property type="match status" value="1"/>
</dbReference>
<dbReference type="GO" id="GO:0006397">
    <property type="term" value="P:mRNA processing"/>
    <property type="evidence" value="ECO:0007669"/>
    <property type="project" value="InterPro"/>
</dbReference>
<feature type="region of interest" description="Disordered" evidence="8">
    <location>
        <begin position="465"/>
        <end position="531"/>
    </location>
</feature>
<dbReference type="PROSITE" id="PS00108">
    <property type="entry name" value="PROTEIN_KINASE_ST"/>
    <property type="match status" value="1"/>
</dbReference>
<dbReference type="Proteomes" id="UP001328107">
    <property type="component" value="Unassembled WGS sequence"/>
</dbReference>
<evidence type="ECO:0000256" key="3">
    <source>
        <dbReference type="ARBA" id="ARBA00022679"/>
    </source>
</evidence>
<dbReference type="PROSITE" id="PS51392">
    <property type="entry name" value="KEN"/>
    <property type="match status" value="1"/>
</dbReference>
<keyword evidence="12" id="KW-1185">Reference proteome</keyword>
<dbReference type="GO" id="GO:1990604">
    <property type="term" value="C:IRE1-TRAF2-ASK1 complex"/>
    <property type="evidence" value="ECO:0007669"/>
    <property type="project" value="TreeGrafter"/>
</dbReference>
<dbReference type="GO" id="GO:0070059">
    <property type="term" value="P:intrinsic apoptotic signaling pathway in response to endoplasmic reticulum stress"/>
    <property type="evidence" value="ECO:0007669"/>
    <property type="project" value="TreeGrafter"/>
</dbReference>
<keyword evidence="2" id="KW-0723">Serine/threonine-protein kinase</keyword>
<dbReference type="InterPro" id="IPR008271">
    <property type="entry name" value="Ser/Thr_kinase_AS"/>
</dbReference>
<dbReference type="InterPro" id="IPR000719">
    <property type="entry name" value="Prot_kinase_dom"/>
</dbReference>
<dbReference type="SUPFAM" id="SSF56112">
    <property type="entry name" value="Protein kinase-like (PK-like)"/>
    <property type="match status" value="1"/>
</dbReference>
<dbReference type="GO" id="GO:0005524">
    <property type="term" value="F:ATP binding"/>
    <property type="evidence" value="ECO:0007669"/>
    <property type="project" value="UniProtKB-KW"/>
</dbReference>
<gene>
    <name evidence="11" type="ORF">PMAYCL1PPCAC_06389</name>
</gene>
<dbReference type="Gene3D" id="3.30.200.20">
    <property type="entry name" value="Phosphorylase Kinase, domain 1"/>
    <property type="match status" value="1"/>
</dbReference>
<keyword evidence="7" id="KW-0067">ATP-binding</keyword>
<feature type="compositionally biased region" description="Polar residues" evidence="8">
    <location>
        <begin position="482"/>
        <end position="491"/>
    </location>
</feature>
<evidence type="ECO:0000313" key="11">
    <source>
        <dbReference type="EMBL" id="GMR36194.1"/>
    </source>
</evidence>
<dbReference type="InterPro" id="IPR010513">
    <property type="entry name" value="KEN_dom"/>
</dbReference>
<dbReference type="InterPro" id="IPR011009">
    <property type="entry name" value="Kinase-like_dom_sf"/>
</dbReference>
<keyword evidence="4" id="KW-0732">Signal</keyword>
<feature type="domain" description="KEN" evidence="10">
    <location>
        <begin position="318"/>
        <end position="450"/>
    </location>
</feature>
<evidence type="ECO:0000256" key="4">
    <source>
        <dbReference type="ARBA" id="ARBA00022729"/>
    </source>
</evidence>
<evidence type="ECO:0000256" key="6">
    <source>
        <dbReference type="ARBA" id="ARBA00022777"/>
    </source>
</evidence>
<dbReference type="InterPro" id="IPR045133">
    <property type="entry name" value="IRE1/2-like"/>
</dbReference>
<proteinExistence type="predicted"/>
<dbReference type="FunFam" id="3.30.200.20:FF:000077">
    <property type="entry name" value="Putative Serine/threonine-protein kinase/endoribonuclease IRE1"/>
    <property type="match status" value="1"/>
</dbReference>
<keyword evidence="3" id="KW-0808">Transferase</keyword>
<evidence type="ECO:0000256" key="5">
    <source>
        <dbReference type="ARBA" id="ARBA00022741"/>
    </source>
</evidence>
<dbReference type="Gene3D" id="1.10.510.10">
    <property type="entry name" value="Transferase(Phosphotransferase) domain 1"/>
    <property type="match status" value="1"/>
</dbReference>
<dbReference type="EMBL" id="BTRK01000002">
    <property type="protein sequence ID" value="GMR36194.1"/>
    <property type="molecule type" value="Genomic_DNA"/>
</dbReference>
<evidence type="ECO:0000259" key="10">
    <source>
        <dbReference type="PROSITE" id="PS51392"/>
    </source>
</evidence>
<dbReference type="GO" id="GO:0036498">
    <property type="term" value="P:IRE1-mediated unfolded protein response"/>
    <property type="evidence" value="ECO:0007669"/>
    <property type="project" value="TreeGrafter"/>
</dbReference>
<dbReference type="SMART" id="SM00220">
    <property type="entry name" value="S_TKc"/>
    <property type="match status" value="1"/>
</dbReference>
<dbReference type="AlphaFoldDB" id="A0AAN4ZAN2"/>
<evidence type="ECO:0000313" key="12">
    <source>
        <dbReference type="Proteomes" id="UP001328107"/>
    </source>
</evidence>
<organism evidence="11 12">
    <name type="scientific">Pristionchus mayeri</name>
    <dbReference type="NCBI Taxonomy" id="1317129"/>
    <lineage>
        <taxon>Eukaryota</taxon>
        <taxon>Metazoa</taxon>
        <taxon>Ecdysozoa</taxon>
        <taxon>Nematoda</taxon>
        <taxon>Chromadorea</taxon>
        <taxon>Rhabditida</taxon>
        <taxon>Rhabditina</taxon>
        <taxon>Diplogasteromorpha</taxon>
        <taxon>Diplogasteroidea</taxon>
        <taxon>Neodiplogasteridae</taxon>
        <taxon>Pristionchus</taxon>
    </lineage>
</organism>